<keyword evidence="3" id="KW-0949">S-adenosyl-L-methionine</keyword>
<evidence type="ECO:0000259" key="4">
    <source>
        <dbReference type="Pfam" id="PF13649"/>
    </source>
</evidence>
<keyword evidence="1 5" id="KW-0489">Methyltransferase</keyword>
<dbReference type="STRING" id="1036779.SAMN04515666_110194"/>
<keyword evidence="6" id="KW-1185">Reference proteome</keyword>
<dbReference type="PANTHER" id="PTHR43464">
    <property type="entry name" value="METHYLTRANSFERASE"/>
    <property type="match status" value="1"/>
</dbReference>
<dbReference type="InterPro" id="IPR041698">
    <property type="entry name" value="Methyltransf_25"/>
</dbReference>
<organism evidence="5 6">
    <name type="scientific">Bosea lupini</name>
    <dbReference type="NCBI Taxonomy" id="1036779"/>
    <lineage>
        <taxon>Bacteria</taxon>
        <taxon>Pseudomonadati</taxon>
        <taxon>Pseudomonadota</taxon>
        <taxon>Alphaproteobacteria</taxon>
        <taxon>Hyphomicrobiales</taxon>
        <taxon>Boseaceae</taxon>
        <taxon>Bosea</taxon>
    </lineage>
</organism>
<dbReference type="RefSeq" id="WP_091841219.1">
    <property type="nucleotide sequence ID" value="NZ_FOAN01000010.1"/>
</dbReference>
<accession>A0A1H7XUY0</accession>
<evidence type="ECO:0000256" key="2">
    <source>
        <dbReference type="ARBA" id="ARBA00022679"/>
    </source>
</evidence>
<evidence type="ECO:0000313" key="5">
    <source>
        <dbReference type="EMBL" id="SEM37696.1"/>
    </source>
</evidence>
<dbReference type="Gene3D" id="3.40.50.150">
    <property type="entry name" value="Vaccinia Virus protein VP39"/>
    <property type="match status" value="1"/>
</dbReference>
<sequence length="230" mass="25998">MVEASDINTNYEAFYSARSGQRVYPTEFVVRIFLAQYPNLDFSKPKPGAKILDIAFGDGRNTAFLCEQGFDVSGIEITQGIVDQTHARMTSLGHKADLRVGRNSNIPFNDDEFDVIVACSCCYYCDEGESMHDNLNEYARVLKKGGILIASVADSSSFIFDSAEQLEDGSFRISRDPYNNRVGYRLHGFSNRDDLERYFSVNFKNFSVGQSSSNYFGIHEKLFWVVCQKL</sequence>
<dbReference type="Pfam" id="PF13649">
    <property type="entry name" value="Methyltransf_25"/>
    <property type="match status" value="1"/>
</dbReference>
<feature type="domain" description="Methyltransferase" evidence="4">
    <location>
        <begin position="51"/>
        <end position="146"/>
    </location>
</feature>
<evidence type="ECO:0000256" key="1">
    <source>
        <dbReference type="ARBA" id="ARBA00022603"/>
    </source>
</evidence>
<keyword evidence="2 5" id="KW-0808">Transferase</keyword>
<reference evidence="6" key="1">
    <citation type="submission" date="2016-10" db="EMBL/GenBank/DDBJ databases">
        <authorList>
            <person name="Varghese N."/>
            <person name="Submissions S."/>
        </authorList>
    </citation>
    <scope>NUCLEOTIDE SEQUENCE [LARGE SCALE GENOMIC DNA]</scope>
    <source>
        <strain evidence="6">LMG 26383,CCUG 61248,R- 45681</strain>
    </source>
</reference>
<dbReference type="GO" id="GO:0008168">
    <property type="term" value="F:methyltransferase activity"/>
    <property type="evidence" value="ECO:0007669"/>
    <property type="project" value="UniProtKB-KW"/>
</dbReference>
<dbReference type="InterPro" id="IPR029063">
    <property type="entry name" value="SAM-dependent_MTases_sf"/>
</dbReference>
<gene>
    <name evidence="5" type="ORF">SAMN04515666_110194</name>
</gene>
<dbReference type="PANTHER" id="PTHR43464:SF19">
    <property type="entry name" value="UBIQUINONE BIOSYNTHESIS O-METHYLTRANSFERASE, MITOCHONDRIAL"/>
    <property type="match status" value="1"/>
</dbReference>
<evidence type="ECO:0000256" key="3">
    <source>
        <dbReference type="ARBA" id="ARBA00022691"/>
    </source>
</evidence>
<dbReference type="Proteomes" id="UP000199664">
    <property type="component" value="Unassembled WGS sequence"/>
</dbReference>
<dbReference type="EMBL" id="FOAN01000010">
    <property type="protein sequence ID" value="SEM37696.1"/>
    <property type="molecule type" value="Genomic_DNA"/>
</dbReference>
<dbReference type="GO" id="GO:0032259">
    <property type="term" value="P:methylation"/>
    <property type="evidence" value="ECO:0007669"/>
    <property type="project" value="UniProtKB-KW"/>
</dbReference>
<dbReference type="CDD" id="cd02440">
    <property type="entry name" value="AdoMet_MTases"/>
    <property type="match status" value="1"/>
</dbReference>
<protein>
    <submittedName>
        <fullName evidence="5">Methyltransferase domain-containing protein</fullName>
    </submittedName>
</protein>
<evidence type="ECO:0000313" key="6">
    <source>
        <dbReference type="Proteomes" id="UP000199664"/>
    </source>
</evidence>
<dbReference type="AlphaFoldDB" id="A0A1H7XUY0"/>
<proteinExistence type="predicted"/>
<dbReference type="OrthoDB" id="9773188at2"/>
<dbReference type="SUPFAM" id="SSF53335">
    <property type="entry name" value="S-adenosyl-L-methionine-dependent methyltransferases"/>
    <property type="match status" value="1"/>
</dbReference>
<name>A0A1H7XUY0_9HYPH</name>